<evidence type="ECO:0000313" key="1">
    <source>
        <dbReference type="EMBL" id="KAG0144570.1"/>
    </source>
</evidence>
<dbReference type="Proteomes" id="UP000886653">
    <property type="component" value="Unassembled WGS sequence"/>
</dbReference>
<dbReference type="EMBL" id="MU167293">
    <property type="protein sequence ID" value="KAG0144570.1"/>
    <property type="molecule type" value="Genomic_DNA"/>
</dbReference>
<feature type="non-terminal residue" evidence="1">
    <location>
        <position position="77"/>
    </location>
</feature>
<organism evidence="1 2">
    <name type="scientific">Cronartium quercuum f. sp. fusiforme G11</name>
    <dbReference type="NCBI Taxonomy" id="708437"/>
    <lineage>
        <taxon>Eukaryota</taxon>
        <taxon>Fungi</taxon>
        <taxon>Dikarya</taxon>
        <taxon>Basidiomycota</taxon>
        <taxon>Pucciniomycotina</taxon>
        <taxon>Pucciniomycetes</taxon>
        <taxon>Pucciniales</taxon>
        <taxon>Coleosporiaceae</taxon>
        <taxon>Cronartium</taxon>
    </lineage>
</organism>
<keyword evidence="2" id="KW-1185">Reference proteome</keyword>
<dbReference type="OrthoDB" id="2507309at2759"/>
<name>A0A9P6ND78_9BASI</name>
<protein>
    <submittedName>
        <fullName evidence="1">Uncharacterized protein</fullName>
    </submittedName>
</protein>
<accession>A0A9P6ND78</accession>
<gene>
    <name evidence="1" type="ORF">CROQUDRAFT_18367</name>
</gene>
<proteinExistence type="predicted"/>
<feature type="non-terminal residue" evidence="1">
    <location>
        <position position="1"/>
    </location>
</feature>
<comment type="caution">
    <text evidence="1">The sequence shown here is derived from an EMBL/GenBank/DDBJ whole genome shotgun (WGS) entry which is preliminary data.</text>
</comment>
<evidence type="ECO:0000313" key="2">
    <source>
        <dbReference type="Proteomes" id="UP000886653"/>
    </source>
</evidence>
<dbReference type="AlphaFoldDB" id="A0A9P6ND78"/>
<sequence>FFHAKNVTLESDKVHIVRNFLQETNVLAFYTNGFDQLIKGSWEDFDKQFLQLALLANWVDQLHEKITQLRMTSLEDF</sequence>
<reference evidence="1" key="1">
    <citation type="submission" date="2013-11" db="EMBL/GenBank/DDBJ databases">
        <title>Genome sequence of the fusiform rust pathogen reveals effectors for host alternation and coevolution with pine.</title>
        <authorList>
            <consortium name="DOE Joint Genome Institute"/>
            <person name="Smith K."/>
            <person name="Pendleton A."/>
            <person name="Kubisiak T."/>
            <person name="Anderson C."/>
            <person name="Salamov A."/>
            <person name="Aerts A."/>
            <person name="Riley R."/>
            <person name="Clum A."/>
            <person name="Lindquist E."/>
            <person name="Ence D."/>
            <person name="Campbell M."/>
            <person name="Kronenberg Z."/>
            <person name="Feau N."/>
            <person name="Dhillon B."/>
            <person name="Hamelin R."/>
            <person name="Burleigh J."/>
            <person name="Smith J."/>
            <person name="Yandell M."/>
            <person name="Nelson C."/>
            <person name="Grigoriev I."/>
            <person name="Davis J."/>
        </authorList>
    </citation>
    <scope>NUCLEOTIDE SEQUENCE</scope>
    <source>
        <strain evidence="1">G11</strain>
    </source>
</reference>